<comment type="function">
    <text evidence="2 10 12">Catalyzes the transfer of a dimethylallyl group onto the adenine at position 37 in tRNAs that read codons beginning with uridine, leading to the formation of N6-(dimethylallyl)adenosine (i(6)A).</text>
</comment>
<evidence type="ECO:0000256" key="3">
    <source>
        <dbReference type="ARBA" id="ARBA00005842"/>
    </source>
</evidence>
<evidence type="ECO:0000256" key="2">
    <source>
        <dbReference type="ARBA" id="ARBA00003213"/>
    </source>
</evidence>
<feature type="region of interest" description="Interaction with substrate tRNA" evidence="10">
    <location>
        <begin position="169"/>
        <end position="173"/>
    </location>
</feature>
<keyword evidence="7 10" id="KW-0067">ATP-binding</keyword>
<evidence type="ECO:0000313" key="14">
    <source>
        <dbReference type="EMBL" id="KPQ28169.1"/>
    </source>
</evidence>
<dbReference type="InterPro" id="IPR018022">
    <property type="entry name" value="IPT"/>
</dbReference>
<comment type="similarity">
    <text evidence="3 10 13">Belongs to the IPP transferase family.</text>
</comment>
<reference evidence="14 15" key="1">
    <citation type="submission" date="2015-09" db="EMBL/GenBank/DDBJ databases">
        <title>Identification and resolution of microdiversity through metagenomic sequencing of parallel consortia.</title>
        <authorList>
            <person name="Nelson W.C."/>
            <person name="Romine M.F."/>
            <person name="Lindemann S.R."/>
        </authorList>
    </citation>
    <scope>NUCLEOTIDE SEQUENCE [LARGE SCALE GENOMIC DNA]</scope>
    <source>
        <strain evidence="14">HL-55</strain>
    </source>
</reference>
<dbReference type="Gene3D" id="1.10.20.140">
    <property type="match status" value="1"/>
</dbReference>
<evidence type="ECO:0000256" key="6">
    <source>
        <dbReference type="ARBA" id="ARBA00022741"/>
    </source>
</evidence>
<name>A0A0P8BIM0_9GAMM</name>
<evidence type="ECO:0000256" key="1">
    <source>
        <dbReference type="ARBA" id="ARBA00001946"/>
    </source>
</evidence>
<dbReference type="PANTHER" id="PTHR11088">
    <property type="entry name" value="TRNA DIMETHYLALLYLTRANSFERASE"/>
    <property type="match status" value="1"/>
</dbReference>
<protein>
    <recommendedName>
        <fullName evidence="10">tRNA dimethylallyltransferase</fullName>
        <ecNumber evidence="10">2.5.1.75</ecNumber>
    </recommendedName>
    <alternativeName>
        <fullName evidence="10">Dimethylallyl diphosphate:tRNA dimethylallyltransferase</fullName>
        <shortName evidence="10">DMAPP:tRNA dimethylallyltransferase</shortName>
        <shortName evidence="10">DMATase</shortName>
    </alternativeName>
    <alternativeName>
        <fullName evidence="10">Isopentenyl-diphosphate:tRNA isopentenyltransferase</fullName>
        <shortName evidence="10">IPP transferase</shortName>
        <shortName evidence="10">IPPT</shortName>
        <shortName evidence="10">IPTase</shortName>
    </alternativeName>
</protein>
<dbReference type="GO" id="GO:0005524">
    <property type="term" value="F:ATP binding"/>
    <property type="evidence" value="ECO:0007669"/>
    <property type="project" value="UniProtKB-UniRule"/>
</dbReference>
<accession>A0A0P8BIM0</accession>
<comment type="catalytic activity">
    <reaction evidence="9 10 11">
        <text>adenosine(37) in tRNA + dimethylallyl diphosphate = N(6)-dimethylallyladenosine(37) in tRNA + diphosphate</text>
        <dbReference type="Rhea" id="RHEA:26482"/>
        <dbReference type="Rhea" id="RHEA-COMP:10162"/>
        <dbReference type="Rhea" id="RHEA-COMP:10375"/>
        <dbReference type="ChEBI" id="CHEBI:33019"/>
        <dbReference type="ChEBI" id="CHEBI:57623"/>
        <dbReference type="ChEBI" id="CHEBI:74411"/>
        <dbReference type="ChEBI" id="CHEBI:74415"/>
        <dbReference type="EC" id="2.5.1.75"/>
    </reaction>
</comment>
<dbReference type="Proteomes" id="UP000050416">
    <property type="component" value="Unassembled WGS sequence"/>
</dbReference>
<dbReference type="PANTHER" id="PTHR11088:SF60">
    <property type="entry name" value="TRNA DIMETHYLALLYLTRANSFERASE"/>
    <property type="match status" value="1"/>
</dbReference>
<dbReference type="PATRIC" id="fig|1305731.5.peg.845"/>
<keyword evidence="6 10" id="KW-0547">Nucleotide-binding</keyword>
<proteinExistence type="inferred from homology"/>
<dbReference type="NCBIfam" id="TIGR00174">
    <property type="entry name" value="miaA"/>
    <property type="match status" value="1"/>
</dbReference>
<feature type="binding site" evidence="10">
    <location>
        <begin position="20"/>
        <end position="27"/>
    </location>
    <ligand>
        <name>ATP</name>
        <dbReference type="ChEBI" id="CHEBI:30616"/>
    </ligand>
</feature>
<dbReference type="OrthoDB" id="9776390at2"/>
<comment type="cofactor">
    <cofactor evidence="1 10">
        <name>Mg(2+)</name>
        <dbReference type="ChEBI" id="CHEBI:18420"/>
    </cofactor>
</comment>
<dbReference type="FunFam" id="1.10.20.140:FF:000001">
    <property type="entry name" value="tRNA dimethylallyltransferase"/>
    <property type="match status" value="1"/>
</dbReference>
<dbReference type="Gene3D" id="3.40.50.300">
    <property type="entry name" value="P-loop containing nucleotide triphosphate hydrolases"/>
    <property type="match status" value="1"/>
</dbReference>
<dbReference type="HAMAP" id="MF_00185">
    <property type="entry name" value="IPP_trans"/>
    <property type="match status" value="1"/>
</dbReference>
<gene>
    <name evidence="10 14" type="primary">miaA</name>
    <name evidence="14" type="ORF">HLUCCX14_11895</name>
</gene>
<feature type="site" description="Interaction with substrate tRNA" evidence="10">
    <location>
        <position position="133"/>
    </location>
</feature>
<comment type="caution">
    <text evidence="14">The sequence shown here is derived from an EMBL/GenBank/DDBJ whole genome shotgun (WGS) entry which is preliminary data.</text>
</comment>
<feature type="region of interest" description="Interaction with substrate tRNA" evidence="10">
    <location>
        <begin position="275"/>
        <end position="280"/>
    </location>
</feature>
<evidence type="ECO:0000256" key="7">
    <source>
        <dbReference type="ARBA" id="ARBA00022840"/>
    </source>
</evidence>
<evidence type="ECO:0000256" key="10">
    <source>
        <dbReference type="HAMAP-Rule" id="MF_00185"/>
    </source>
</evidence>
<evidence type="ECO:0000313" key="15">
    <source>
        <dbReference type="Proteomes" id="UP000050416"/>
    </source>
</evidence>
<keyword evidence="5 10" id="KW-0819">tRNA processing</keyword>
<comment type="caution">
    <text evidence="10">Lacks conserved residue(s) required for the propagation of feature annotation.</text>
</comment>
<evidence type="ECO:0000256" key="12">
    <source>
        <dbReference type="RuleBase" id="RU003784"/>
    </source>
</evidence>
<dbReference type="SUPFAM" id="SSF52540">
    <property type="entry name" value="P-loop containing nucleoside triphosphate hydrolases"/>
    <property type="match status" value="1"/>
</dbReference>
<comment type="subunit">
    <text evidence="10">Monomer.</text>
</comment>
<dbReference type="Pfam" id="PF01715">
    <property type="entry name" value="IPPT"/>
    <property type="match status" value="1"/>
</dbReference>
<dbReference type="GO" id="GO:0052381">
    <property type="term" value="F:tRNA dimethylallyltransferase activity"/>
    <property type="evidence" value="ECO:0007669"/>
    <property type="project" value="UniProtKB-UniRule"/>
</dbReference>
<feature type="site" description="Interaction with substrate tRNA" evidence="10">
    <location>
        <position position="111"/>
    </location>
</feature>
<keyword evidence="8 10" id="KW-0460">Magnesium</keyword>
<dbReference type="EMBL" id="LJZQ01000018">
    <property type="protein sequence ID" value="KPQ28169.1"/>
    <property type="molecule type" value="Genomic_DNA"/>
</dbReference>
<evidence type="ECO:0000256" key="9">
    <source>
        <dbReference type="ARBA" id="ARBA00049563"/>
    </source>
</evidence>
<dbReference type="InterPro" id="IPR039657">
    <property type="entry name" value="Dimethylallyltransferase"/>
</dbReference>
<evidence type="ECO:0000256" key="13">
    <source>
        <dbReference type="RuleBase" id="RU003785"/>
    </source>
</evidence>
<evidence type="ECO:0000256" key="11">
    <source>
        <dbReference type="RuleBase" id="RU003783"/>
    </source>
</evidence>
<dbReference type="InterPro" id="IPR027417">
    <property type="entry name" value="P-loop_NTPase"/>
</dbReference>
<dbReference type="GO" id="GO:0006400">
    <property type="term" value="P:tRNA modification"/>
    <property type="evidence" value="ECO:0007669"/>
    <property type="project" value="TreeGrafter"/>
</dbReference>
<dbReference type="STRING" id="1305731.GCA_000934705_00401"/>
<feature type="binding site" evidence="10">
    <location>
        <begin position="22"/>
        <end position="27"/>
    </location>
    <ligand>
        <name>substrate</name>
    </ligand>
</feature>
<feature type="region of interest" description="Interaction with substrate tRNA" evidence="10">
    <location>
        <begin position="45"/>
        <end position="48"/>
    </location>
</feature>
<dbReference type="EC" id="2.5.1.75" evidence="10"/>
<dbReference type="AlphaFoldDB" id="A0A0P8BIM0"/>
<sequence length="348" mass="39074">MAEPDAQVFPDLPPAIFLMGPTASGKTDLAIELCKRLPCDIISVDSALIYRGMDIGTAKPCAEELAAAPHRLIDICDPTDTYSAADFRRDALVEMAEIAGRGRIPLLVGGTMMYFKALLHGMSDMPAASPELREQLEREAAEHGWDHLHRELAASDPVAAGLIHPNNRQRLMRALEVIRLTGRPISEIWRSPSGTFVQGGQLSIEDYTYFTRWQADESPSLPYTVYQFALAPSERSELHRRIQERFQVMLKSGFLNEVETLMGRGDLNPDMPSMRCVGYRQAWDYLSGKSDYETFVSKGVAATRQLAKRQLTWLRKWPNAHWLNAGNPQVVIETLKKSAFHTTFNPEK</sequence>
<evidence type="ECO:0000256" key="8">
    <source>
        <dbReference type="ARBA" id="ARBA00022842"/>
    </source>
</evidence>
<keyword evidence="4 10" id="KW-0808">Transferase</keyword>
<evidence type="ECO:0000256" key="4">
    <source>
        <dbReference type="ARBA" id="ARBA00022679"/>
    </source>
</evidence>
<organism evidence="14 15">
    <name type="scientific">Marinobacter excellens HL-55</name>
    <dbReference type="NCBI Taxonomy" id="1305731"/>
    <lineage>
        <taxon>Bacteria</taxon>
        <taxon>Pseudomonadati</taxon>
        <taxon>Pseudomonadota</taxon>
        <taxon>Gammaproteobacteria</taxon>
        <taxon>Pseudomonadales</taxon>
        <taxon>Marinobacteraceae</taxon>
        <taxon>Marinobacter</taxon>
    </lineage>
</organism>
<evidence type="ECO:0000256" key="5">
    <source>
        <dbReference type="ARBA" id="ARBA00022694"/>
    </source>
</evidence>